<reference evidence="1" key="1">
    <citation type="submission" date="2018-11" db="EMBL/GenBank/DDBJ databases">
        <authorList>
            <consortium name="Pathogen Informatics"/>
        </authorList>
    </citation>
    <scope>NUCLEOTIDE SEQUENCE</scope>
</reference>
<proteinExistence type="predicted"/>
<protein>
    <submittedName>
        <fullName evidence="1">Uncharacterized protein</fullName>
    </submittedName>
</protein>
<dbReference type="Proteomes" id="UP000784294">
    <property type="component" value="Unassembled WGS sequence"/>
</dbReference>
<name>A0A448X2P7_9PLAT</name>
<accession>A0A448X2P7</accession>
<keyword evidence="2" id="KW-1185">Reference proteome</keyword>
<evidence type="ECO:0000313" key="1">
    <source>
        <dbReference type="EMBL" id="VEL26403.1"/>
    </source>
</evidence>
<evidence type="ECO:0000313" key="2">
    <source>
        <dbReference type="Proteomes" id="UP000784294"/>
    </source>
</evidence>
<dbReference type="AlphaFoldDB" id="A0A448X2P7"/>
<sequence length="134" mass="15049">MQPSPPRCLHRSDLPLDCATVSTSTIAAQEASYSSPVVSHMVGTTRKTNFQSDALRGDFNQSHVPINLCLPRSRLDQMRIFSPWAEESHHVIANELVCSSCGHRRAPILQPETCLTIFLSKLLFLLCYLNYFNT</sequence>
<dbReference type="EMBL" id="CAAALY010080000">
    <property type="protein sequence ID" value="VEL26403.1"/>
    <property type="molecule type" value="Genomic_DNA"/>
</dbReference>
<gene>
    <name evidence="1" type="ORF">PXEA_LOCUS19843</name>
</gene>
<comment type="caution">
    <text evidence="1">The sequence shown here is derived from an EMBL/GenBank/DDBJ whole genome shotgun (WGS) entry which is preliminary data.</text>
</comment>
<organism evidence="1 2">
    <name type="scientific">Protopolystoma xenopodis</name>
    <dbReference type="NCBI Taxonomy" id="117903"/>
    <lineage>
        <taxon>Eukaryota</taxon>
        <taxon>Metazoa</taxon>
        <taxon>Spiralia</taxon>
        <taxon>Lophotrochozoa</taxon>
        <taxon>Platyhelminthes</taxon>
        <taxon>Monogenea</taxon>
        <taxon>Polyopisthocotylea</taxon>
        <taxon>Polystomatidea</taxon>
        <taxon>Polystomatidae</taxon>
        <taxon>Protopolystoma</taxon>
    </lineage>
</organism>